<keyword evidence="10" id="KW-1185">Reference proteome</keyword>
<evidence type="ECO:0000256" key="4">
    <source>
        <dbReference type="ARBA" id="ARBA00022801"/>
    </source>
</evidence>
<comment type="caution">
    <text evidence="9">The sequence shown here is derived from an EMBL/GenBank/DDBJ whole genome shotgun (WGS) entry which is preliminary data.</text>
</comment>
<dbReference type="GO" id="GO:0008233">
    <property type="term" value="F:peptidase activity"/>
    <property type="evidence" value="ECO:0007669"/>
    <property type="project" value="UniProtKB-KW"/>
</dbReference>
<dbReference type="InterPro" id="IPR030400">
    <property type="entry name" value="Sedolisin_dom"/>
</dbReference>
<accession>A0ABV6L0W8</accession>
<dbReference type="SUPFAM" id="SSF52743">
    <property type="entry name" value="Subtilisin-like"/>
    <property type="match status" value="1"/>
</dbReference>
<dbReference type="SMART" id="SM00944">
    <property type="entry name" value="Pro-kuma_activ"/>
    <property type="match status" value="1"/>
</dbReference>
<keyword evidence="5" id="KW-0720">Serine protease</keyword>
<keyword evidence="4" id="KW-0378">Hydrolase</keyword>
<evidence type="ECO:0000256" key="5">
    <source>
        <dbReference type="ARBA" id="ARBA00022825"/>
    </source>
</evidence>
<dbReference type="RefSeq" id="WP_377021239.1">
    <property type="nucleotide sequence ID" value="NZ_JBHLTS010000007.1"/>
</dbReference>
<gene>
    <name evidence="9" type="ORF">ACFFGT_04140</name>
</gene>
<proteinExistence type="predicted"/>
<sequence length="542" mass="58204">METRIVYQDSVTPLPVQLGITPSGLMVHAANESHLHESMPVLFSIKLAKERQTELEQRVGKGEVISPDELYEKYSSASGELTALKDWLKAEGFAIKKIAKDGSGIYTDATVDQIQKSLQVKMVRVTKDGFSYTAAQNAPSLPSTVGRNVHAIIGLQPFRQARKNFRMRTPKHHNRTRALAPAVASTGLNPAIQNAPPYLASEILKAYNADGLGLTGKNQTIAILIDTFPLDSDLLAFWQNNNLNTDLTRIEKINVTGQELPPQEGEETLDVQWTTGIAPDANIRIYASGTLQFVDLDQALDQIIEDVSQFPGMCQLSISLGLGETYMGGLEGEVTTQHLKFLKLAALGVNIFASSGDAGSNPDASGHSATGPLQVEHPASDPFVIGVGGTSLQLSNIGVVTEEDAWVSSGGGQSIYYDRPVWQTGAGIPEGGRRLVPDVGLTADPDFGAYVILNGAVRQFGGTSWSAPVWAGFCAMLNESRQNAGKPSLSFLNPLLYPLINTSCFRNISKGTNGAYQATDGYDMITGIGVPDIGELSNELNK</sequence>
<dbReference type="PANTHER" id="PTHR14218:SF15">
    <property type="entry name" value="TRIPEPTIDYL-PEPTIDASE 1"/>
    <property type="match status" value="1"/>
</dbReference>
<dbReference type="PROSITE" id="PS51695">
    <property type="entry name" value="SEDOLISIN"/>
    <property type="match status" value="1"/>
</dbReference>
<evidence type="ECO:0000259" key="8">
    <source>
        <dbReference type="PROSITE" id="PS51695"/>
    </source>
</evidence>
<dbReference type="Gene3D" id="3.40.50.200">
    <property type="entry name" value="Peptidase S8/S53 domain"/>
    <property type="match status" value="1"/>
</dbReference>
<dbReference type="InterPro" id="IPR015366">
    <property type="entry name" value="S53_propep"/>
</dbReference>
<dbReference type="EMBL" id="JBHLTS010000007">
    <property type="protein sequence ID" value="MFC0513371.1"/>
    <property type="molecule type" value="Genomic_DNA"/>
</dbReference>
<evidence type="ECO:0000256" key="3">
    <source>
        <dbReference type="ARBA" id="ARBA00022723"/>
    </source>
</evidence>
<dbReference type="PANTHER" id="PTHR14218">
    <property type="entry name" value="PROTEASE S8 TRIPEPTIDYL PEPTIDASE I CLN2"/>
    <property type="match status" value="1"/>
</dbReference>
<evidence type="ECO:0000256" key="2">
    <source>
        <dbReference type="ARBA" id="ARBA00022670"/>
    </source>
</evidence>
<keyword evidence="6" id="KW-0106">Calcium</keyword>
<comment type="cofactor">
    <cofactor evidence="1">
        <name>Ca(2+)</name>
        <dbReference type="ChEBI" id="CHEBI:29108"/>
    </cofactor>
</comment>
<dbReference type="GO" id="GO:0006508">
    <property type="term" value="P:proteolysis"/>
    <property type="evidence" value="ECO:0007669"/>
    <property type="project" value="UniProtKB-KW"/>
</dbReference>
<dbReference type="InterPro" id="IPR050819">
    <property type="entry name" value="Tripeptidyl-peptidase_I"/>
</dbReference>
<dbReference type="Proteomes" id="UP001589828">
    <property type="component" value="Unassembled WGS sequence"/>
</dbReference>
<keyword evidence="3" id="KW-0479">Metal-binding</keyword>
<reference evidence="9 10" key="1">
    <citation type="submission" date="2024-09" db="EMBL/GenBank/DDBJ databases">
        <authorList>
            <person name="Sun Q."/>
            <person name="Mori K."/>
        </authorList>
    </citation>
    <scope>NUCLEOTIDE SEQUENCE [LARGE SCALE GENOMIC DNA]</scope>
    <source>
        <strain evidence="9 10">NCAIM B.02415</strain>
    </source>
</reference>
<evidence type="ECO:0000313" key="10">
    <source>
        <dbReference type="Proteomes" id="UP001589828"/>
    </source>
</evidence>
<dbReference type="SUPFAM" id="SSF54897">
    <property type="entry name" value="Protease propeptides/inhibitors"/>
    <property type="match status" value="1"/>
</dbReference>
<evidence type="ECO:0000256" key="6">
    <source>
        <dbReference type="ARBA" id="ARBA00022837"/>
    </source>
</evidence>
<evidence type="ECO:0000256" key="7">
    <source>
        <dbReference type="ARBA" id="ARBA00023145"/>
    </source>
</evidence>
<keyword evidence="7" id="KW-0865">Zymogen</keyword>
<organism evidence="9 10">
    <name type="scientific">Mucilaginibacter angelicae</name>
    <dbReference type="NCBI Taxonomy" id="869718"/>
    <lineage>
        <taxon>Bacteria</taxon>
        <taxon>Pseudomonadati</taxon>
        <taxon>Bacteroidota</taxon>
        <taxon>Sphingobacteriia</taxon>
        <taxon>Sphingobacteriales</taxon>
        <taxon>Sphingobacteriaceae</taxon>
        <taxon>Mucilaginibacter</taxon>
    </lineage>
</organism>
<evidence type="ECO:0000256" key="1">
    <source>
        <dbReference type="ARBA" id="ARBA00001913"/>
    </source>
</evidence>
<name>A0ABV6L0W8_9SPHI</name>
<keyword evidence="2 9" id="KW-0645">Protease</keyword>
<dbReference type="CDD" id="cd04056">
    <property type="entry name" value="Peptidases_S53"/>
    <property type="match status" value="1"/>
</dbReference>
<protein>
    <submittedName>
        <fullName evidence="9">Protease pro-enzyme activation domain-containing protein</fullName>
    </submittedName>
</protein>
<evidence type="ECO:0000313" key="9">
    <source>
        <dbReference type="EMBL" id="MFC0513371.1"/>
    </source>
</evidence>
<dbReference type="InterPro" id="IPR036852">
    <property type="entry name" value="Peptidase_S8/S53_dom_sf"/>
</dbReference>
<dbReference type="Pfam" id="PF09286">
    <property type="entry name" value="Pro-kuma_activ"/>
    <property type="match status" value="1"/>
</dbReference>
<feature type="domain" description="Peptidase S53" evidence="8">
    <location>
        <begin position="194"/>
        <end position="542"/>
    </location>
</feature>